<dbReference type="InterPro" id="IPR052163">
    <property type="entry name" value="DGC-Regulatory_Protein"/>
</dbReference>
<dbReference type="NCBIfam" id="TIGR00254">
    <property type="entry name" value="GGDEF"/>
    <property type="match status" value="1"/>
</dbReference>
<evidence type="ECO:0000259" key="2">
    <source>
        <dbReference type="PROSITE" id="PS50885"/>
    </source>
</evidence>
<reference evidence="4 5" key="1">
    <citation type="submission" date="2024-06" db="EMBL/GenBank/DDBJ databases">
        <authorList>
            <person name="Chen R.Y."/>
        </authorList>
    </citation>
    <scope>NUCLEOTIDE SEQUENCE [LARGE SCALE GENOMIC DNA]</scope>
    <source>
        <strain evidence="4 5">D2</strain>
    </source>
</reference>
<comment type="caution">
    <text evidence="4">The sequence shown here is derived from an EMBL/GenBank/DDBJ whole genome shotgun (WGS) entry which is preliminary data.</text>
</comment>
<protein>
    <submittedName>
        <fullName evidence="4">GGDEF domain-containing protein</fullName>
        <ecNumber evidence="4">2.7.7.65</ecNumber>
    </submittedName>
</protein>
<organism evidence="4 5">
    <name type="scientific">Catenovulum sediminis</name>
    <dbReference type="NCBI Taxonomy" id="1740262"/>
    <lineage>
        <taxon>Bacteria</taxon>
        <taxon>Pseudomonadati</taxon>
        <taxon>Pseudomonadota</taxon>
        <taxon>Gammaproteobacteria</taxon>
        <taxon>Alteromonadales</taxon>
        <taxon>Alteromonadaceae</taxon>
        <taxon>Catenovulum</taxon>
    </lineage>
</organism>
<dbReference type="EC" id="2.7.7.65" evidence="4"/>
<dbReference type="Gene3D" id="3.30.70.270">
    <property type="match status" value="1"/>
</dbReference>
<evidence type="ECO:0000256" key="1">
    <source>
        <dbReference type="SAM" id="Phobius"/>
    </source>
</evidence>
<proteinExistence type="predicted"/>
<dbReference type="Gene3D" id="6.10.340.10">
    <property type="match status" value="1"/>
</dbReference>
<dbReference type="SMART" id="SM00267">
    <property type="entry name" value="GGDEF"/>
    <property type="match status" value="1"/>
</dbReference>
<dbReference type="PANTHER" id="PTHR46663:SF2">
    <property type="entry name" value="GGDEF DOMAIN-CONTAINING PROTEIN"/>
    <property type="match status" value="1"/>
</dbReference>
<evidence type="ECO:0000313" key="4">
    <source>
        <dbReference type="EMBL" id="MER2490981.1"/>
    </source>
</evidence>
<dbReference type="PANTHER" id="PTHR46663">
    <property type="entry name" value="DIGUANYLATE CYCLASE DGCT-RELATED"/>
    <property type="match status" value="1"/>
</dbReference>
<feature type="transmembrane region" description="Helical" evidence="1">
    <location>
        <begin position="138"/>
        <end position="164"/>
    </location>
</feature>
<keyword evidence="1" id="KW-0472">Membrane</keyword>
<dbReference type="Pfam" id="PF00990">
    <property type="entry name" value="GGDEF"/>
    <property type="match status" value="1"/>
</dbReference>
<feature type="domain" description="HAMP" evidence="2">
    <location>
        <begin position="162"/>
        <end position="216"/>
    </location>
</feature>
<dbReference type="SUPFAM" id="SSF55073">
    <property type="entry name" value="Nucleotide cyclase"/>
    <property type="match status" value="1"/>
</dbReference>
<name>A0ABV1RDH9_9ALTE</name>
<evidence type="ECO:0000259" key="3">
    <source>
        <dbReference type="PROSITE" id="PS50887"/>
    </source>
</evidence>
<dbReference type="InterPro" id="IPR029787">
    <property type="entry name" value="Nucleotide_cyclase"/>
</dbReference>
<accession>A0ABV1RDH9</accession>
<gene>
    <name evidence="4" type="ORF">ABS311_03675</name>
</gene>
<keyword evidence="5" id="KW-1185">Reference proteome</keyword>
<keyword evidence="4" id="KW-0808">Transferase</keyword>
<dbReference type="Gene3D" id="3.30.450.20">
    <property type="entry name" value="PAS domain"/>
    <property type="match status" value="1"/>
</dbReference>
<dbReference type="InterPro" id="IPR000160">
    <property type="entry name" value="GGDEF_dom"/>
</dbReference>
<evidence type="ECO:0000313" key="5">
    <source>
        <dbReference type="Proteomes" id="UP001467690"/>
    </source>
</evidence>
<dbReference type="PROSITE" id="PS50887">
    <property type="entry name" value="GGDEF"/>
    <property type="match status" value="1"/>
</dbReference>
<feature type="domain" description="GGDEF" evidence="3">
    <location>
        <begin position="388"/>
        <end position="521"/>
    </location>
</feature>
<dbReference type="RefSeq" id="WP_350400746.1">
    <property type="nucleotide sequence ID" value="NZ_JBELOE010000078.1"/>
</dbReference>
<dbReference type="GO" id="GO:0052621">
    <property type="term" value="F:diguanylate cyclase activity"/>
    <property type="evidence" value="ECO:0007669"/>
    <property type="project" value="UniProtKB-EC"/>
</dbReference>
<sequence>MTMKINVKLTVLVALVAILAGLLISLLSYSRVLSSSHDEADKTIRSLAATVYNTAAAAAYLNDEPLANDVISGLLKNEMVECADIISQQIKENSESQCRPKQMYSEILYSPFNASTKIGTLRLYKNEQFVHEKALEQVWAEITGIFLIVFIIAVCTLIITYVLVSHPISLLAHELETIDFTHEETGRLQAQTRKDELGLIKTIINRMLAKLDERLQHERNLTLQTEKLSSNFKMICELSTNALVVTDENMILQSVNPKFVELWQKNSGLSEVIYDDKWLERICFEVESIKQEILAHQTLNDSQTYEIEVKKPSEQDKEAQWYNLTFSKAENMFGEINIFLIISDITEQRQKLLMTEFEADHDMLTHLKNRRSTRRIIERIIDNSELSPEFAILLIDLDGFKGVNDTYGHDAGDRVLVEIAQRYRALTRKSDIVCRWGGDEFLIILTNVNRQEVEMIAEKLVNVTSVPIAIGDELSAQIGSSIGIATYPEAGKDFDRLFDHADHAMYQVKKQGKNDFAFYEWQN</sequence>
<keyword evidence="1" id="KW-0812">Transmembrane</keyword>
<dbReference type="InterPro" id="IPR043128">
    <property type="entry name" value="Rev_trsase/Diguanyl_cyclase"/>
</dbReference>
<keyword evidence="4" id="KW-0548">Nucleotidyltransferase</keyword>
<dbReference type="InterPro" id="IPR003660">
    <property type="entry name" value="HAMP_dom"/>
</dbReference>
<dbReference type="Proteomes" id="UP001467690">
    <property type="component" value="Unassembled WGS sequence"/>
</dbReference>
<dbReference type="EMBL" id="JBELOE010000078">
    <property type="protein sequence ID" value="MER2490981.1"/>
    <property type="molecule type" value="Genomic_DNA"/>
</dbReference>
<keyword evidence="1" id="KW-1133">Transmembrane helix</keyword>
<dbReference type="PROSITE" id="PS50885">
    <property type="entry name" value="HAMP"/>
    <property type="match status" value="1"/>
</dbReference>
<dbReference type="CDD" id="cd01949">
    <property type="entry name" value="GGDEF"/>
    <property type="match status" value="1"/>
</dbReference>